<dbReference type="GO" id="GO:0033354">
    <property type="term" value="P:chlorophyll cycle"/>
    <property type="evidence" value="ECO:0007669"/>
    <property type="project" value="TreeGrafter"/>
</dbReference>
<dbReference type="InterPro" id="IPR017896">
    <property type="entry name" value="4Fe4S_Fe-S-bd"/>
</dbReference>
<dbReference type="PANTHER" id="PTHR31332:SF0">
    <property type="entry name" value="7-HYDROXYMETHYL CHLOROPHYLL A REDUCTASE, CHLOROPLASTIC"/>
    <property type="match status" value="1"/>
</dbReference>
<evidence type="ECO:0000313" key="2">
    <source>
        <dbReference type="EMBL" id="KEP69282.1"/>
    </source>
</evidence>
<organism evidence="2 3">
    <name type="scientific">Thioclava dalianensis</name>
    <dbReference type="NCBI Taxonomy" id="1185766"/>
    <lineage>
        <taxon>Bacteria</taxon>
        <taxon>Pseudomonadati</taxon>
        <taxon>Pseudomonadota</taxon>
        <taxon>Alphaproteobacteria</taxon>
        <taxon>Rhodobacterales</taxon>
        <taxon>Paracoccaceae</taxon>
        <taxon>Thioclava</taxon>
    </lineage>
</organism>
<reference evidence="2 3" key="1">
    <citation type="submission" date="2014-03" db="EMBL/GenBank/DDBJ databases">
        <title>The draft genome sequence of Thioclava dalianensis DLFJ1-1.</title>
        <authorList>
            <person name="Lai Q."/>
            <person name="Shao Z."/>
        </authorList>
    </citation>
    <scope>NUCLEOTIDE SEQUENCE [LARGE SCALE GENOMIC DNA]</scope>
    <source>
        <strain evidence="2 3">DLFJ1-1</strain>
    </source>
</reference>
<proteinExistence type="predicted"/>
<dbReference type="eggNOG" id="COG1035">
    <property type="taxonomic scope" value="Bacteria"/>
</dbReference>
<dbReference type="EMBL" id="JHEH01000016">
    <property type="protein sequence ID" value="KEP69282.1"/>
    <property type="molecule type" value="Genomic_DNA"/>
</dbReference>
<dbReference type="AlphaFoldDB" id="A0A074U3T7"/>
<dbReference type="Pfam" id="PF04422">
    <property type="entry name" value="FrhB_FdhB_N"/>
    <property type="match status" value="1"/>
</dbReference>
<keyword evidence="3" id="KW-1185">Reference proteome</keyword>
<evidence type="ECO:0000313" key="3">
    <source>
        <dbReference type="Proteomes" id="UP000027725"/>
    </source>
</evidence>
<accession>A0A074U3T7</accession>
<dbReference type="Pfam" id="PF04432">
    <property type="entry name" value="FrhB_FdhB_C"/>
    <property type="match status" value="2"/>
</dbReference>
<dbReference type="GO" id="GO:0090415">
    <property type="term" value="F:7-hydroxymethyl chlorophyll a reductase activity"/>
    <property type="evidence" value="ECO:0007669"/>
    <property type="project" value="TreeGrafter"/>
</dbReference>
<dbReference type="PROSITE" id="PS51379">
    <property type="entry name" value="4FE4S_FER_2"/>
    <property type="match status" value="1"/>
</dbReference>
<protein>
    <recommendedName>
        <fullName evidence="1">4Fe-4S ferredoxin-type domain-containing protein</fullName>
    </recommendedName>
</protein>
<feature type="domain" description="4Fe-4S ferredoxin-type" evidence="1">
    <location>
        <begin position="14"/>
        <end position="45"/>
    </location>
</feature>
<sequence>MTRHAPILSDPSPTLARVAKGERCAGCGICAGIAPKSIVMEIAPSGFARPVQGCNLRGSQEARIEACCPGLGQAAARAGEGQDPLWGPYREMKSARAADPGLRDEAPSGGALAAIARHLLASGRVDGVIQIVADPQSPSGARTALCESPDAVSSGIGALPAPSSPLQDLSDYLARSRRYAFIGKPCDAAALRALAWRDPQVARAFPVVLSFFCEGVAPAAGQTGLQPRCGVCADVSGLTADLSVADAAQGESFVLARTAVGAEILAQAEAAGVLEVSAADPAALRDAQPVLRARRRALFARLAALRLLARPIPRYHGLDLRACARQNPILDNLRSFAGTLRESLARPK</sequence>
<dbReference type="Proteomes" id="UP000027725">
    <property type="component" value="Unassembled WGS sequence"/>
</dbReference>
<dbReference type="InterPro" id="IPR045220">
    <property type="entry name" value="FRHB/FDHB/HCAR-like"/>
</dbReference>
<dbReference type="RefSeq" id="WP_038066972.1">
    <property type="nucleotide sequence ID" value="NZ_FOVB01000001.1"/>
</dbReference>
<dbReference type="InterPro" id="IPR007525">
    <property type="entry name" value="FrhB_FdhB_C"/>
</dbReference>
<evidence type="ECO:0000259" key="1">
    <source>
        <dbReference type="PROSITE" id="PS51379"/>
    </source>
</evidence>
<dbReference type="STRING" id="1185766.SAMN05216224_10143"/>
<dbReference type="PANTHER" id="PTHR31332">
    <property type="entry name" value="7-HYDROXYMETHYL CHLOROPHYLL A REDUCTASE, CHLOROPLASTIC"/>
    <property type="match status" value="1"/>
</dbReference>
<name>A0A074U3T7_9RHOB</name>
<gene>
    <name evidence="2" type="ORF">DL1_04975</name>
</gene>
<dbReference type="InterPro" id="IPR007516">
    <property type="entry name" value="Co_F420_Hydgase/DH_bsu_N"/>
</dbReference>
<comment type="caution">
    <text evidence="2">The sequence shown here is derived from an EMBL/GenBank/DDBJ whole genome shotgun (WGS) entry which is preliminary data.</text>
</comment>